<evidence type="ECO:0000313" key="2">
    <source>
        <dbReference type="EMBL" id="GBF95798.1"/>
    </source>
</evidence>
<accession>A0A2V0P7F7</accession>
<evidence type="ECO:0000256" key="1">
    <source>
        <dbReference type="SAM" id="MobiDB-lite"/>
    </source>
</evidence>
<reference evidence="2 3" key="1">
    <citation type="journal article" date="2018" name="Sci. Rep.">
        <title>Raphidocelis subcapitata (=Pseudokirchneriella subcapitata) provides an insight into genome evolution and environmental adaptations in the Sphaeropleales.</title>
        <authorList>
            <person name="Suzuki S."/>
            <person name="Yamaguchi H."/>
            <person name="Nakajima N."/>
            <person name="Kawachi M."/>
        </authorList>
    </citation>
    <scope>NUCLEOTIDE SEQUENCE [LARGE SCALE GENOMIC DNA]</scope>
    <source>
        <strain evidence="2 3">NIES-35</strain>
    </source>
</reference>
<gene>
    <name evidence="2" type="ORF">Rsub_08234</name>
</gene>
<comment type="caution">
    <text evidence="2">The sequence shown here is derived from an EMBL/GenBank/DDBJ whole genome shotgun (WGS) entry which is preliminary data.</text>
</comment>
<keyword evidence="3" id="KW-1185">Reference proteome</keyword>
<feature type="compositionally biased region" description="Basic residues" evidence="1">
    <location>
        <begin position="118"/>
        <end position="128"/>
    </location>
</feature>
<name>A0A2V0P7F7_9CHLO</name>
<feature type="compositionally biased region" description="Low complexity" evidence="1">
    <location>
        <begin position="26"/>
        <end position="61"/>
    </location>
</feature>
<sequence>MGNRGRDPSAPHRTARGAPPPPLPPTSARGPRGLAGGRAAQGRPGLAPRLPTTSQQQQQQQAGPWPMDREGRAPPHPRTNHTPPTHPSNNVLLSAHPPRRGAPRPPARPRAYAPSSRSAKRRGPAFSF</sequence>
<evidence type="ECO:0000313" key="3">
    <source>
        <dbReference type="Proteomes" id="UP000247498"/>
    </source>
</evidence>
<protein>
    <submittedName>
        <fullName evidence="2">Uncharacterized protein</fullName>
    </submittedName>
</protein>
<feature type="region of interest" description="Disordered" evidence="1">
    <location>
        <begin position="1"/>
        <end position="128"/>
    </location>
</feature>
<dbReference type="InParanoid" id="A0A2V0P7F7"/>
<organism evidence="2 3">
    <name type="scientific">Raphidocelis subcapitata</name>
    <dbReference type="NCBI Taxonomy" id="307507"/>
    <lineage>
        <taxon>Eukaryota</taxon>
        <taxon>Viridiplantae</taxon>
        <taxon>Chlorophyta</taxon>
        <taxon>core chlorophytes</taxon>
        <taxon>Chlorophyceae</taxon>
        <taxon>CS clade</taxon>
        <taxon>Sphaeropleales</taxon>
        <taxon>Selenastraceae</taxon>
        <taxon>Raphidocelis</taxon>
    </lineage>
</organism>
<dbReference type="Proteomes" id="UP000247498">
    <property type="component" value="Unassembled WGS sequence"/>
</dbReference>
<dbReference type="AlphaFoldDB" id="A0A2V0P7F7"/>
<dbReference type="EMBL" id="BDRX01000070">
    <property type="protein sequence ID" value="GBF95798.1"/>
    <property type="molecule type" value="Genomic_DNA"/>
</dbReference>
<proteinExistence type="predicted"/>
<feature type="compositionally biased region" description="Basic and acidic residues" evidence="1">
    <location>
        <begin position="1"/>
        <end position="10"/>
    </location>
</feature>
<feature type="compositionally biased region" description="Low complexity" evidence="1">
    <location>
        <begin position="80"/>
        <end position="96"/>
    </location>
</feature>